<proteinExistence type="evidence at transcript level"/>
<evidence type="ECO:0000313" key="2">
    <source>
        <dbReference type="EMBL" id="JAA70790.1"/>
    </source>
</evidence>
<reference evidence="2" key="1">
    <citation type="submission" date="2012-12" db="EMBL/GenBank/DDBJ databases">
        <title>Identification and characterization of a phenylalanine ammonia-lyase gene family in Isatis indigotica Fort.</title>
        <authorList>
            <person name="Liu Q."/>
            <person name="Chen J."/>
            <person name="Zhou X."/>
            <person name="Di P."/>
            <person name="Xiao Y."/>
            <person name="Xuan H."/>
            <person name="Zhang L."/>
            <person name="Chen W."/>
        </authorList>
    </citation>
    <scope>NUCLEOTIDE SEQUENCE</scope>
    <source>
        <tissue evidence="2">Salivary gland</tissue>
    </source>
</reference>
<feature type="region of interest" description="Disordered" evidence="1">
    <location>
        <begin position="44"/>
        <end position="90"/>
    </location>
</feature>
<sequence length="126" mass="14046">MKETLEAIFAKSRLKCKGQISMNGSLKKEEQSFNLFLIPKRLSEQEEKRRSGGGTARVPRWRPSGPLGLLVHAPGSGHAAASPHPHHPHREELVPLLSKTLGDGEEVYIVPRVQPPLALRRLQHEL</sequence>
<evidence type="ECO:0000256" key="1">
    <source>
        <dbReference type="SAM" id="MobiDB-lite"/>
    </source>
</evidence>
<protein>
    <submittedName>
        <fullName evidence="2">Uncharacterized protein</fullName>
    </submittedName>
</protein>
<name>A0A0K8RI36_IXORI</name>
<accession>A0A0K8RI36</accession>
<feature type="compositionally biased region" description="Low complexity" evidence="1">
    <location>
        <begin position="72"/>
        <end position="83"/>
    </location>
</feature>
<dbReference type="AlphaFoldDB" id="A0A0K8RI36"/>
<organism evidence="2">
    <name type="scientific">Ixodes ricinus</name>
    <name type="common">Common tick</name>
    <name type="synonym">Acarus ricinus</name>
    <dbReference type="NCBI Taxonomy" id="34613"/>
    <lineage>
        <taxon>Eukaryota</taxon>
        <taxon>Metazoa</taxon>
        <taxon>Ecdysozoa</taxon>
        <taxon>Arthropoda</taxon>
        <taxon>Chelicerata</taxon>
        <taxon>Arachnida</taxon>
        <taxon>Acari</taxon>
        <taxon>Parasitiformes</taxon>
        <taxon>Ixodida</taxon>
        <taxon>Ixodoidea</taxon>
        <taxon>Ixodidae</taxon>
        <taxon>Ixodinae</taxon>
        <taxon>Ixodes</taxon>
    </lineage>
</organism>
<dbReference type="EMBL" id="GADI01003018">
    <property type="protein sequence ID" value="JAA70790.1"/>
    <property type="molecule type" value="mRNA"/>
</dbReference>